<protein>
    <submittedName>
        <fullName evidence="1">Uncharacterized protein</fullName>
    </submittedName>
</protein>
<evidence type="ECO:0000313" key="2">
    <source>
        <dbReference type="EMBL" id="MCZ3372768.1"/>
    </source>
</evidence>
<organism evidence="1 3">
    <name type="scientific">Methanobacterium veterum</name>
    <dbReference type="NCBI Taxonomy" id="408577"/>
    <lineage>
        <taxon>Archaea</taxon>
        <taxon>Methanobacteriati</taxon>
        <taxon>Methanobacteriota</taxon>
        <taxon>Methanomada group</taxon>
        <taxon>Methanobacteria</taxon>
        <taxon>Methanobacteriales</taxon>
        <taxon>Methanobacteriaceae</taxon>
        <taxon>Methanobacterium</taxon>
    </lineage>
</organism>
<dbReference type="RefSeq" id="WP_048080314.1">
    <property type="nucleotide sequence ID" value="NZ_JAPVER010000018.1"/>
</dbReference>
<dbReference type="Proteomes" id="UP001068021">
    <property type="component" value="Unassembled WGS sequence"/>
</dbReference>
<evidence type="ECO:0000313" key="1">
    <source>
        <dbReference type="EMBL" id="MCZ3365013.1"/>
    </source>
</evidence>
<keyword evidence="3" id="KW-1185">Reference proteome</keyword>
<dbReference type="EMBL" id="JAPVES010000030">
    <property type="protein sequence ID" value="MCZ3372768.1"/>
    <property type="molecule type" value="Genomic_DNA"/>
</dbReference>
<dbReference type="AlphaFoldDB" id="A0A9E4ZVW7"/>
<accession>A0A9E4ZVW7</accession>
<gene>
    <name evidence="2" type="ORF">O3H35_08980</name>
    <name evidence="1" type="ORF">O3H54_03860</name>
</gene>
<dbReference type="Proteomes" id="UP001074446">
    <property type="component" value="Unassembled WGS sequence"/>
</dbReference>
<evidence type="ECO:0000313" key="3">
    <source>
        <dbReference type="Proteomes" id="UP001068021"/>
    </source>
</evidence>
<proteinExistence type="predicted"/>
<name>A0A9E4ZVW7_9EURY</name>
<dbReference type="EMBL" id="JAPVER010000018">
    <property type="protein sequence ID" value="MCZ3365013.1"/>
    <property type="molecule type" value="Genomic_DNA"/>
</dbReference>
<comment type="caution">
    <text evidence="1">The sequence shown here is derived from an EMBL/GenBank/DDBJ whole genome shotgun (WGS) entry which is preliminary data.</text>
</comment>
<sequence>MTKQFEEIKSAFQDNCGECKLIDQKIAIIVEFKNEEDAEWFENNIVYPEGTMKRSPLKHVMKVSEESKKFAEPFYGRTYTFEVKNKDELIHKLNER</sequence>
<reference evidence="1" key="1">
    <citation type="submission" date="2022-12" db="EMBL/GenBank/DDBJ databases">
        <title>Reclassification of two methanogenic archaea species isolated from the Kolyma lowland permafrost.</title>
        <authorList>
            <person name="Trubitsyn V.E."/>
            <person name="Rivkina E.M."/>
            <person name="Shcherbakova V.A."/>
        </authorList>
    </citation>
    <scope>NUCLEOTIDE SEQUENCE</scope>
    <source>
        <strain evidence="1">M2</strain>
        <strain evidence="2">MK4</strain>
    </source>
</reference>